<evidence type="ECO:0000256" key="1">
    <source>
        <dbReference type="SAM" id="MobiDB-lite"/>
    </source>
</evidence>
<feature type="compositionally biased region" description="Low complexity" evidence="1">
    <location>
        <begin position="25"/>
        <end position="39"/>
    </location>
</feature>
<evidence type="ECO:0000313" key="3">
    <source>
        <dbReference type="Proteomes" id="UP000672032"/>
    </source>
</evidence>
<name>A0A8A3PFI2_9HELO</name>
<reference evidence="2" key="1">
    <citation type="submission" date="2020-10" db="EMBL/GenBank/DDBJ databases">
        <title>Genome Sequence of Monilinia vaccinii-corymbosi Sheds Light on Mummy Berry Disease Infection of Blueberry and Mating Type.</title>
        <authorList>
            <person name="Yow A.G."/>
            <person name="Zhang Y."/>
            <person name="Bansal K."/>
            <person name="Eacker S.M."/>
            <person name="Sullivan S."/>
            <person name="Liachko I."/>
            <person name="Cubeta M.A."/>
            <person name="Rollins J.A."/>
            <person name="Ashrafi H."/>
        </authorList>
    </citation>
    <scope>NUCLEOTIDE SEQUENCE</scope>
    <source>
        <strain evidence="2">RL-1</strain>
    </source>
</reference>
<feature type="compositionally biased region" description="Basic residues" evidence="1">
    <location>
        <begin position="46"/>
        <end position="58"/>
    </location>
</feature>
<dbReference type="EMBL" id="CP063408">
    <property type="protein sequence ID" value="QSZ33804.1"/>
    <property type="molecule type" value="Genomic_DNA"/>
</dbReference>
<feature type="region of interest" description="Disordered" evidence="1">
    <location>
        <begin position="23"/>
        <end position="108"/>
    </location>
</feature>
<sequence length="119" mass="13310">MHSPTANSLMDLQSQLAYTLQPASPTYTPLTTLQKTTTQASESKRSKQFTKSKVSRKGKYLEASQRPLAYTSFSDYGLPEPEGPNSLESTREENQPPPPSPPTTLERIKSVLYFELTQK</sequence>
<accession>A0A8A3PFI2</accession>
<evidence type="ECO:0000313" key="2">
    <source>
        <dbReference type="EMBL" id="QSZ33804.1"/>
    </source>
</evidence>
<organism evidence="2 3">
    <name type="scientific">Monilinia vaccinii-corymbosi</name>
    <dbReference type="NCBI Taxonomy" id="61207"/>
    <lineage>
        <taxon>Eukaryota</taxon>
        <taxon>Fungi</taxon>
        <taxon>Dikarya</taxon>
        <taxon>Ascomycota</taxon>
        <taxon>Pezizomycotina</taxon>
        <taxon>Leotiomycetes</taxon>
        <taxon>Helotiales</taxon>
        <taxon>Sclerotiniaceae</taxon>
        <taxon>Monilinia</taxon>
    </lineage>
</organism>
<dbReference type="AlphaFoldDB" id="A0A8A3PFI2"/>
<proteinExistence type="predicted"/>
<protein>
    <submittedName>
        <fullName evidence="2">Uncharacterized protein</fullName>
    </submittedName>
</protein>
<dbReference type="Proteomes" id="UP000672032">
    <property type="component" value="Chromosome 4"/>
</dbReference>
<keyword evidence="3" id="KW-1185">Reference proteome</keyword>
<gene>
    <name evidence="2" type="ORF">DSL72_005376</name>
</gene>
<dbReference type="OrthoDB" id="3547689at2759"/>